<comment type="caution">
    <text evidence="2">The sequence shown here is derived from an EMBL/GenBank/DDBJ whole genome shotgun (WGS) entry which is preliminary data.</text>
</comment>
<feature type="region of interest" description="Disordered" evidence="1">
    <location>
        <begin position="1"/>
        <end position="23"/>
    </location>
</feature>
<dbReference type="Proteomes" id="UP000886998">
    <property type="component" value="Unassembled WGS sequence"/>
</dbReference>
<protein>
    <submittedName>
        <fullName evidence="2">Uncharacterized protein</fullName>
    </submittedName>
</protein>
<dbReference type="AlphaFoldDB" id="A0A8X6WTB8"/>
<evidence type="ECO:0000256" key="1">
    <source>
        <dbReference type="SAM" id="MobiDB-lite"/>
    </source>
</evidence>
<gene>
    <name evidence="2" type="ORF">TNIN_116281</name>
</gene>
<keyword evidence="3" id="KW-1185">Reference proteome</keyword>
<dbReference type="EMBL" id="BMAV01001458">
    <property type="protein sequence ID" value="GFY39636.1"/>
    <property type="molecule type" value="Genomic_DNA"/>
</dbReference>
<sequence>MSHNRTLESTEKEKKELPFSGPSLRSIPDYAMLLDPLFGCIFHWNHVDPNAQKGFQYSIFENAHGNQNKHVIIGSKKKNTMLLKKVKY</sequence>
<proteinExistence type="predicted"/>
<evidence type="ECO:0000313" key="3">
    <source>
        <dbReference type="Proteomes" id="UP000886998"/>
    </source>
</evidence>
<feature type="compositionally biased region" description="Basic and acidic residues" evidence="1">
    <location>
        <begin position="1"/>
        <end position="17"/>
    </location>
</feature>
<name>A0A8X6WTB8_9ARAC</name>
<accession>A0A8X6WTB8</accession>
<reference evidence="2" key="1">
    <citation type="submission" date="2020-08" db="EMBL/GenBank/DDBJ databases">
        <title>Multicomponent nature underlies the extraordinary mechanical properties of spider dragline silk.</title>
        <authorList>
            <person name="Kono N."/>
            <person name="Nakamura H."/>
            <person name="Mori M."/>
            <person name="Yoshida Y."/>
            <person name="Ohtoshi R."/>
            <person name="Malay A.D."/>
            <person name="Moran D.A.P."/>
            <person name="Tomita M."/>
            <person name="Numata K."/>
            <person name="Arakawa K."/>
        </authorList>
    </citation>
    <scope>NUCLEOTIDE SEQUENCE</scope>
</reference>
<evidence type="ECO:0000313" key="2">
    <source>
        <dbReference type="EMBL" id="GFY39636.1"/>
    </source>
</evidence>
<organism evidence="2 3">
    <name type="scientific">Trichonephila inaurata madagascariensis</name>
    <dbReference type="NCBI Taxonomy" id="2747483"/>
    <lineage>
        <taxon>Eukaryota</taxon>
        <taxon>Metazoa</taxon>
        <taxon>Ecdysozoa</taxon>
        <taxon>Arthropoda</taxon>
        <taxon>Chelicerata</taxon>
        <taxon>Arachnida</taxon>
        <taxon>Araneae</taxon>
        <taxon>Araneomorphae</taxon>
        <taxon>Entelegynae</taxon>
        <taxon>Araneoidea</taxon>
        <taxon>Nephilidae</taxon>
        <taxon>Trichonephila</taxon>
        <taxon>Trichonephila inaurata</taxon>
    </lineage>
</organism>